<gene>
    <name evidence="2" type="ORF">PAC_04590</name>
</gene>
<proteinExistence type="predicted"/>
<dbReference type="EMBL" id="FJOG01000005">
    <property type="protein sequence ID" value="CZR54706.1"/>
    <property type="molecule type" value="Genomic_DNA"/>
</dbReference>
<keyword evidence="3" id="KW-1185">Reference proteome</keyword>
<evidence type="ECO:0000256" key="1">
    <source>
        <dbReference type="SAM" id="MobiDB-lite"/>
    </source>
</evidence>
<evidence type="ECO:0000313" key="3">
    <source>
        <dbReference type="Proteomes" id="UP000184330"/>
    </source>
</evidence>
<protein>
    <submittedName>
        <fullName evidence="2">Uncharacterized protein</fullName>
    </submittedName>
</protein>
<sequence length="240" mass="26591">METCDVFPFEENNFHQLTKDAFAMSPAMRSFSVNIWISWLDFEDRIVDANYCTSLFVTRWKRSTSNWTLRKECCESQQMELKLGSGRTAEGGLLHEQKLETICDFATDYHKASSEKDVGFGHALLANGDSEDMNQCSVSGSRARESPSHDASLPAASPNLQSPRSSSLLLANDYTVQLALHSTVCIRSTITRSLLYGIAASTTTAPDSCCTRSALRSQGKDLAVLLEKERSESGLGFFKF</sequence>
<name>A0A1L7WPJ9_9HELO</name>
<evidence type="ECO:0000313" key="2">
    <source>
        <dbReference type="EMBL" id="CZR54706.1"/>
    </source>
</evidence>
<feature type="region of interest" description="Disordered" evidence="1">
    <location>
        <begin position="131"/>
        <end position="161"/>
    </location>
</feature>
<reference evidence="2 3" key="1">
    <citation type="submission" date="2016-03" db="EMBL/GenBank/DDBJ databases">
        <authorList>
            <person name="Ploux O."/>
        </authorList>
    </citation>
    <scope>NUCLEOTIDE SEQUENCE [LARGE SCALE GENOMIC DNA]</scope>
    <source>
        <strain evidence="2 3">UAMH 11012</strain>
    </source>
</reference>
<accession>A0A1L7WPJ9</accession>
<dbReference type="Proteomes" id="UP000184330">
    <property type="component" value="Unassembled WGS sequence"/>
</dbReference>
<organism evidence="2 3">
    <name type="scientific">Phialocephala subalpina</name>
    <dbReference type="NCBI Taxonomy" id="576137"/>
    <lineage>
        <taxon>Eukaryota</taxon>
        <taxon>Fungi</taxon>
        <taxon>Dikarya</taxon>
        <taxon>Ascomycota</taxon>
        <taxon>Pezizomycotina</taxon>
        <taxon>Leotiomycetes</taxon>
        <taxon>Helotiales</taxon>
        <taxon>Mollisiaceae</taxon>
        <taxon>Phialocephala</taxon>
        <taxon>Phialocephala fortinii species complex</taxon>
    </lineage>
</organism>
<dbReference type="AlphaFoldDB" id="A0A1L7WPJ9"/>